<accession>A0A6J4UIA9</accession>
<protein>
    <submittedName>
        <fullName evidence="1">Uncharacterized protein</fullName>
    </submittedName>
</protein>
<reference evidence="1" key="1">
    <citation type="submission" date="2020-02" db="EMBL/GenBank/DDBJ databases">
        <authorList>
            <person name="Meier V. D."/>
        </authorList>
    </citation>
    <scope>NUCLEOTIDE SEQUENCE</scope>
    <source>
        <strain evidence="1">AVDCRST_MAG23</strain>
    </source>
</reference>
<dbReference type="EMBL" id="CADCWD010000094">
    <property type="protein sequence ID" value="CAA9548592.1"/>
    <property type="molecule type" value="Genomic_DNA"/>
</dbReference>
<organism evidence="1">
    <name type="scientific">uncultured Sphingosinicella sp</name>
    <dbReference type="NCBI Taxonomy" id="478748"/>
    <lineage>
        <taxon>Bacteria</taxon>
        <taxon>Pseudomonadati</taxon>
        <taxon>Pseudomonadota</taxon>
        <taxon>Alphaproteobacteria</taxon>
        <taxon>Sphingomonadales</taxon>
        <taxon>Sphingosinicellaceae</taxon>
        <taxon>Sphingosinicella</taxon>
        <taxon>environmental samples</taxon>
    </lineage>
</organism>
<name>A0A6J4UIA9_9SPHN</name>
<proteinExistence type="predicted"/>
<feature type="non-terminal residue" evidence="1">
    <location>
        <position position="30"/>
    </location>
</feature>
<sequence>AAVCDSAVVRRRPLGGAADRPRALPRSEKI</sequence>
<feature type="non-terminal residue" evidence="1">
    <location>
        <position position="1"/>
    </location>
</feature>
<evidence type="ECO:0000313" key="1">
    <source>
        <dbReference type="EMBL" id="CAA9548592.1"/>
    </source>
</evidence>
<gene>
    <name evidence="1" type="ORF">AVDCRST_MAG23-2773</name>
</gene>
<dbReference type="AlphaFoldDB" id="A0A6J4UIA9"/>